<organism evidence="1 2">
    <name type="scientific">Ascosphaera apis ARSEF 7405</name>
    <dbReference type="NCBI Taxonomy" id="392613"/>
    <lineage>
        <taxon>Eukaryota</taxon>
        <taxon>Fungi</taxon>
        <taxon>Dikarya</taxon>
        <taxon>Ascomycota</taxon>
        <taxon>Pezizomycotina</taxon>
        <taxon>Eurotiomycetes</taxon>
        <taxon>Eurotiomycetidae</taxon>
        <taxon>Onygenales</taxon>
        <taxon>Ascosphaeraceae</taxon>
        <taxon>Ascosphaera</taxon>
    </lineage>
</organism>
<sequence length="336" mass="37375">MGFEFMFPSIYDGAQMQGRIELPFDVTDGSTARFKSWKPKTAIVAHPYQPLGGNCDDPVVRTVARELLQQGYVVGTFNFRGAGQSQGRTSWTGKGEVGDYTSFCIFMIEFIVNFLARRRSNDGDKEQDTALETLKGMEFVLGGYSYGSMIASNLPSIDIILDLFTDAHQEVDGEEGIEKTMHDFMLRLLQSRDKPADPAHHSKLKLKSGTLCVSYLLISPILPPVSSLATVSFFRPNLDLTFTSKNGITIACNPLEKKVMEGHRTLAVFGTSDMFCGIAKLRAWSTKMKAVEGSRFEECEVEGASHFWAERSHQAELRKAVRQWVVRGEAESSPSL</sequence>
<dbReference type="Proteomes" id="UP000242877">
    <property type="component" value="Unassembled WGS sequence"/>
</dbReference>
<dbReference type="Gene3D" id="3.40.50.1820">
    <property type="entry name" value="alpha/beta hydrolase"/>
    <property type="match status" value="1"/>
</dbReference>
<dbReference type="AlphaFoldDB" id="A0A162IMU0"/>
<comment type="caution">
    <text evidence="1">The sequence shown here is derived from an EMBL/GenBank/DDBJ whole genome shotgun (WGS) entry which is preliminary data.</text>
</comment>
<dbReference type="SUPFAM" id="SSF53474">
    <property type="entry name" value="alpha/beta-Hydrolases"/>
    <property type="match status" value="1"/>
</dbReference>
<dbReference type="InterPro" id="IPR029058">
    <property type="entry name" value="AB_hydrolase_fold"/>
</dbReference>
<evidence type="ECO:0000313" key="1">
    <source>
        <dbReference type="EMBL" id="KZZ96302.1"/>
    </source>
</evidence>
<name>A0A162IMU0_9EURO</name>
<dbReference type="PANTHER" id="PTHR42103:SF2">
    <property type="entry name" value="AB HYDROLASE-1 DOMAIN-CONTAINING PROTEIN"/>
    <property type="match status" value="1"/>
</dbReference>
<dbReference type="PANTHER" id="PTHR42103">
    <property type="entry name" value="ALPHA/BETA-HYDROLASES SUPERFAMILY PROTEIN"/>
    <property type="match status" value="1"/>
</dbReference>
<keyword evidence="2" id="KW-1185">Reference proteome</keyword>
<evidence type="ECO:0000313" key="2">
    <source>
        <dbReference type="Proteomes" id="UP000242877"/>
    </source>
</evidence>
<proteinExistence type="predicted"/>
<reference evidence="1 2" key="1">
    <citation type="journal article" date="2016" name="Genome Biol. Evol.">
        <title>Divergent and convergent evolution of fungal pathogenicity.</title>
        <authorList>
            <person name="Shang Y."/>
            <person name="Xiao G."/>
            <person name="Zheng P."/>
            <person name="Cen K."/>
            <person name="Zhan S."/>
            <person name="Wang C."/>
        </authorList>
    </citation>
    <scope>NUCLEOTIDE SEQUENCE [LARGE SCALE GENOMIC DNA]</scope>
    <source>
        <strain evidence="1 2">ARSEF 7405</strain>
    </source>
</reference>
<dbReference type="VEuPathDB" id="FungiDB:AAP_01075"/>
<accession>A0A162IMU0</accession>
<dbReference type="EMBL" id="AZGZ01000003">
    <property type="protein sequence ID" value="KZZ96302.1"/>
    <property type="molecule type" value="Genomic_DNA"/>
</dbReference>
<evidence type="ECO:0008006" key="3">
    <source>
        <dbReference type="Google" id="ProtNLM"/>
    </source>
</evidence>
<dbReference type="OrthoDB" id="10260961at2759"/>
<gene>
    <name evidence="1" type="ORF">AAP_01075</name>
</gene>
<protein>
    <recommendedName>
        <fullName evidence="3">AB hydrolase-1 domain-containing protein</fullName>
    </recommendedName>
</protein>